<dbReference type="Proteomes" id="UP000076858">
    <property type="component" value="Unassembled WGS sequence"/>
</dbReference>
<feature type="region of interest" description="Disordered" evidence="1">
    <location>
        <begin position="124"/>
        <end position="147"/>
    </location>
</feature>
<comment type="caution">
    <text evidence="2">The sequence shown here is derived from an EMBL/GenBank/DDBJ whole genome shotgun (WGS) entry which is preliminary data.</text>
</comment>
<keyword evidence="3" id="KW-1185">Reference proteome</keyword>
<evidence type="ECO:0000256" key="1">
    <source>
        <dbReference type="SAM" id="MobiDB-lite"/>
    </source>
</evidence>
<evidence type="ECO:0000313" key="2">
    <source>
        <dbReference type="EMBL" id="KZS13323.1"/>
    </source>
</evidence>
<proteinExistence type="predicted"/>
<dbReference type="EMBL" id="LRGB01001225">
    <property type="protein sequence ID" value="KZS13323.1"/>
    <property type="molecule type" value="Genomic_DNA"/>
</dbReference>
<name>A0A164WJN7_9CRUS</name>
<gene>
    <name evidence="2" type="ORF">APZ42_021581</name>
</gene>
<sequence>MSVYKFPTIHPFTARRFFSTVEVFFVFPPQVSELQYLLVFFPREILYMPHYSYVYRCSIPYNIPVGMSVFSFGRTQLFFSFICFGVQPMYSQCCHLAGGNDDNFPAFCLVPLYRSTNQVDREGGRVSRLPIRPHGQSARDCAGEGCQ</sequence>
<reference evidence="2 3" key="1">
    <citation type="submission" date="2016-03" db="EMBL/GenBank/DDBJ databases">
        <title>EvidentialGene: Evidence-directed Construction of Genes on Genomes.</title>
        <authorList>
            <person name="Gilbert D.G."/>
            <person name="Choi J.-H."/>
            <person name="Mockaitis K."/>
            <person name="Colbourne J."/>
            <person name="Pfrender M."/>
        </authorList>
    </citation>
    <scope>NUCLEOTIDE SEQUENCE [LARGE SCALE GENOMIC DNA]</scope>
    <source>
        <strain evidence="2 3">Xinb3</strain>
        <tissue evidence="2">Complete organism</tissue>
    </source>
</reference>
<protein>
    <submittedName>
        <fullName evidence="2">Neural-cadherin</fullName>
    </submittedName>
</protein>
<dbReference type="AlphaFoldDB" id="A0A164WJN7"/>
<evidence type="ECO:0000313" key="3">
    <source>
        <dbReference type="Proteomes" id="UP000076858"/>
    </source>
</evidence>
<organism evidence="2 3">
    <name type="scientific">Daphnia magna</name>
    <dbReference type="NCBI Taxonomy" id="35525"/>
    <lineage>
        <taxon>Eukaryota</taxon>
        <taxon>Metazoa</taxon>
        <taxon>Ecdysozoa</taxon>
        <taxon>Arthropoda</taxon>
        <taxon>Crustacea</taxon>
        <taxon>Branchiopoda</taxon>
        <taxon>Diplostraca</taxon>
        <taxon>Cladocera</taxon>
        <taxon>Anomopoda</taxon>
        <taxon>Daphniidae</taxon>
        <taxon>Daphnia</taxon>
    </lineage>
</organism>
<accession>A0A164WJN7</accession>